<sequence>MDINAGQQKSQPQPTYVRTQRSPLHHLRHNPPRPQRQRNPPRPMSHRHEHPALGSTPRPHTLAELPVLQPRQYRRAARRHRPEAQPRPHNLQLPLRHDEPPRQHLQLLQGLVDGLRARGERRQWDRGRVHAGEVDDAAGPRVQLRGQILKAAIHSVARVACALRVAHDEGVPGSVEKTRGVHAPADRRIRVAGISVSVDESVYPMRTLATSSRTSVVTSRAVAGWWTCTPAFLHSSSRKWQSFKGSLLKDQPCDNTHKPGADLHNRRSTPIIHNTNLVPLQNPQPRRTFLPSITTPPRTTRRARPTSPGLQPTALHSAPRRLVRHGDALRVAPFLRAARLLREPRVLLEAQPAERGARGLEPALGEEPAREAGCRGEELGGAVDQVDGGAGLVLGEVVGGGEADDAAADDDCLCHDARVLIYNLAVLL</sequence>
<name>A0A084QD68_STAC4</name>
<gene>
    <name evidence="2" type="ORF">S40285_06573</name>
</gene>
<dbReference type="AlphaFoldDB" id="A0A084QD68"/>
<dbReference type="Proteomes" id="UP000028524">
    <property type="component" value="Unassembled WGS sequence"/>
</dbReference>
<proteinExistence type="predicted"/>
<feature type="compositionally biased region" description="Polar residues" evidence="1">
    <location>
        <begin position="1"/>
        <end position="22"/>
    </location>
</feature>
<dbReference type="EMBL" id="KL660825">
    <property type="protein sequence ID" value="KFA61903.1"/>
    <property type="molecule type" value="Genomic_DNA"/>
</dbReference>
<feature type="compositionally biased region" description="Basic residues" evidence="1">
    <location>
        <begin position="72"/>
        <end position="81"/>
    </location>
</feature>
<reference evidence="2 3" key="1">
    <citation type="journal article" date="2014" name="BMC Genomics">
        <title>Comparative genome sequencing reveals chemotype-specific gene clusters in the toxigenic black mold Stachybotrys.</title>
        <authorList>
            <person name="Semeiks J."/>
            <person name="Borek D."/>
            <person name="Otwinowski Z."/>
            <person name="Grishin N.V."/>
        </authorList>
    </citation>
    <scope>NUCLEOTIDE SEQUENCE [LARGE SCALE GENOMIC DNA]</scope>
    <source>
        <strain evidence="2 3">IBT 40285</strain>
    </source>
</reference>
<dbReference type="InParanoid" id="A0A084QD68"/>
<accession>A0A084QD68</accession>
<evidence type="ECO:0000313" key="3">
    <source>
        <dbReference type="Proteomes" id="UP000028524"/>
    </source>
</evidence>
<keyword evidence="3" id="KW-1185">Reference proteome</keyword>
<organism evidence="2 3">
    <name type="scientific">Stachybotrys chlorohalonatus (strain IBT 40285)</name>
    <dbReference type="NCBI Taxonomy" id="1283841"/>
    <lineage>
        <taxon>Eukaryota</taxon>
        <taxon>Fungi</taxon>
        <taxon>Dikarya</taxon>
        <taxon>Ascomycota</taxon>
        <taxon>Pezizomycotina</taxon>
        <taxon>Sordariomycetes</taxon>
        <taxon>Hypocreomycetidae</taxon>
        <taxon>Hypocreales</taxon>
        <taxon>Stachybotryaceae</taxon>
        <taxon>Stachybotrys</taxon>
    </lineage>
</organism>
<dbReference type="HOGENOM" id="CLU_641196_0_0_1"/>
<evidence type="ECO:0000313" key="2">
    <source>
        <dbReference type="EMBL" id="KFA61903.1"/>
    </source>
</evidence>
<feature type="region of interest" description="Disordered" evidence="1">
    <location>
        <begin position="1"/>
        <end position="97"/>
    </location>
</feature>
<protein>
    <submittedName>
        <fullName evidence="2">Uncharacterized protein</fullName>
    </submittedName>
</protein>
<feature type="region of interest" description="Disordered" evidence="1">
    <location>
        <begin position="280"/>
        <end position="314"/>
    </location>
</feature>
<evidence type="ECO:0000256" key="1">
    <source>
        <dbReference type="SAM" id="MobiDB-lite"/>
    </source>
</evidence>